<gene>
    <name evidence="2" type="ORF">MM415A02046_0002</name>
    <name evidence="1" type="ORF">MM415B01405_0006</name>
</gene>
<organism evidence="1">
    <name type="scientific">viral metagenome</name>
    <dbReference type="NCBI Taxonomy" id="1070528"/>
    <lineage>
        <taxon>unclassified sequences</taxon>
        <taxon>metagenomes</taxon>
        <taxon>organismal metagenomes</taxon>
    </lineage>
</organism>
<dbReference type="EMBL" id="MT142090">
    <property type="protein sequence ID" value="QJA74322.1"/>
    <property type="molecule type" value="Genomic_DNA"/>
</dbReference>
<accession>A0A6M3INH8</accession>
<dbReference type="AlphaFoldDB" id="A0A6M3INH8"/>
<evidence type="ECO:0000313" key="2">
    <source>
        <dbReference type="EMBL" id="QJA74322.1"/>
    </source>
</evidence>
<name>A0A6M3INH8_9ZZZZ</name>
<protein>
    <submittedName>
        <fullName evidence="1">Uncharacterized protein</fullName>
    </submittedName>
</protein>
<dbReference type="EMBL" id="MT141340">
    <property type="protein sequence ID" value="QJA58811.1"/>
    <property type="molecule type" value="Genomic_DNA"/>
</dbReference>
<evidence type="ECO:0000313" key="1">
    <source>
        <dbReference type="EMBL" id="QJA58811.1"/>
    </source>
</evidence>
<proteinExistence type="predicted"/>
<reference evidence="1" key="1">
    <citation type="submission" date="2020-03" db="EMBL/GenBank/DDBJ databases">
        <title>The deep terrestrial virosphere.</title>
        <authorList>
            <person name="Holmfeldt K."/>
            <person name="Nilsson E."/>
            <person name="Simone D."/>
            <person name="Lopez-Fernandez M."/>
            <person name="Wu X."/>
            <person name="de Brujin I."/>
            <person name="Lundin D."/>
            <person name="Andersson A."/>
            <person name="Bertilsson S."/>
            <person name="Dopson M."/>
        </authorList>
    </citation>
    <scope>NUCLEOTIDE SEQUENCE</scope>
    <source>
        <strain evidence="2">MM415A02046</strain>
        <strain evidence="1">MM415B01405</strain>
    </source>
</reference>
<sequence length="108" mass="12750">MRKKGRRQIKFTRFEAYQDLIIMAFIYPNRQIMGKNGVMVDVNKGEIVYNLKALCKRWAWNRNIVEKFLASLVKLGYVEYVETTRKGEKFVPAFGKIRFKTKGLPWGI</sequence>